<evidence type="ECO:0000313" key="2">
    <source>
        <dbReference type="EMBL" id="MDT3425570.1"/>
    </source>
</evidence>
<evidence type="ECO:0000256" key="1">
    <source>
        <dbReference type="SAM" id="Phobius"/>
    </source>
</evidence>
<name>A0ABU3H499_9BACL</name>
<organism evidence="2 3">
    <name type="scientific">Paenibacillus forsythiae</name>
    <dbReference type="NCBI Taxonomy" id="365616"/>
    <lineage>
        <taxon>Bacteria</taxon>
        <taxon>Bacillati</taxon>
        <taxon>Bacillota</taxon>
        <taxon>Bacilli</taxon>
        <taxon>Bacillales</taxon>
        <taxon>Paenibacillaceae</taxon>
        <taxon>Paenibacillus</taxon>
    </lineage>
</organism>
<feature type="transmembrane region" description="Helical" evidence="1">
    <location>
        <begin position="45"/>
        <end position="65"/>
    </location>
</feature>
<keyword evidence="1" id="KW-0472">Membrane</keyword>
<accession>A0ABU3H499</accession>
<keyword evidence="3" id="KW-1185">Reference proteome</keyword>
<reference evidence="2 3" key="1">
    <citation type="submission" date="2023-07" db="EMBL/GenBank/DDBJ databases">
        <title>Genomic Encyclopedia of Type Strains, Phase IV (KMG-IV): sequencing the most valuable type-strain genomes for metagenomic binning, comparative biology and taxonomic classification.</title>
        <authorList>
            <person name="Goeker M."/>
        </authorList>
    </citation>
    <scope>NUCLEOTIDE SEQUENCE [LARGE SCALE GENOMIC DNA]</scope>
    <source>
        <strain evidence="2 3">T98</strain>
    </source>
</reference>
<evidence type="ECO:0000313" key="3">
    <source>
        <dbReference type="Proteomes" id="UP001248709"/>
    </source>
</evidence>
<gene>
    <name evidence="2" type="ORF">J2Z22_001089</name>
</gene>
<dbReference type="RefSeq" id="WP_025698506.1">
    <property type="nucleotide sequence ID" value="NZ_JAUSUY010000004.1"/>
</dbReference>
<dbReference type="Proteomes" id="UP001248709">
    <property type="component" value="Unassembled WGS sequence"/>
</dbReference>
<protein>
    <submittedName>
        <fullName evidence="2">Uncharacterized protein</fullName>
    </submittedName>
</protein>
<keyword evidence="1" id="KW-0812">Transmembrane</keyword>
<proteinExistence type="predicted"/>
<feature type="transmembrane region" description="Helical" evidence="1">
    <location>
        <begin position="7"/>
        <end position="25"/>
    </location>
</feature>
<dbReference type="EMBL" id="JAUSUY010000004">
    <property type="protein sequence ID" value="MDT3425570.1"/>
    <property type="molecule type" value="Genomic_DNA"/>
</dbReference>
<sequence>MDKAYLVLRLNFISALYALVLFVQSELAVNVYRLERITGWTRTNTIVDGVNVLLFVLSSILFYFLTKRHLGNRRTRYLTCIFWIPYYALFISVFASLFPITNPGEEPLPVVGLIVMAACIVFPFYITLINLISGIFSSPVLKK</sequence>
<feature type="transmembrane region" description="Helical" evidence="1">
    <location>
        <begin position="77"/>
        <end position="98"/>
    </location>
</feature>
<keyword evidence="1" id="KW-1133">Transmembrane helix</keyword>
<feature type="transmembrane region" description="Helical" evidence="1">
    <location>
        <begin position="110"/>
        <end position="136"/>
    </location>
</feature>
<comment type="caution">
    <text evidence="2">The sequence shown here is derived from an EMBL/GenBank/DDBJ whole genome shotgun (WGS) entry which is preliminary data.</text>
</comment>